<feature type="compositionally biased region" description="Basic residues" evidence="1">
    <location>
        <begin position="147"/>
        <end position="162"/>
    </location>
</feature>
<protein>
    <submittedName>
        <fullName evidence="2">2,3,4,5-tetrahydropyridine-2,6-dicarboxylate N-succinyltransferase</fullName>
        <ecNumber evidence="2">2.3.1.117</ecNumber>
    </submittedName>
</protein>
<sequence length="271" mass="28969">AGLGAGGIGGVPGSRAAEGRRHGAGRGARDRPAGPRRGARGRKARRRVARQRVGQGSHPAVLRPAAAGAHGGRRSSFLRQDPHEVRPAGPGHPRGAARRRPLRKLPGAGVRGDARLREHRRIRGRRDHGGHVGHRGLVRADRQGRAPVRRRGHRRGAGAARRLARDRGGRRVHRVALHRGRGRDRPGRGGAGRQRGADRVHPHRGRDGCRAGDHQGAHSRAFGGHSRHAAQGVPGGHLPRPLRPADRPAQGIDGQEDLAERRAADVQRAGV</sequence>
<name>A0A6J4MIV8_9BACT</name>
<feature type="non-terminal residue" evidence="2">
    <location>
        <position position="1"/>
    </location>
</feature>
<feature type="compositionally biased region" description="Basic and acidic residues" evidence="1">
    <location>
        <begin position="17"/>
        <end position="33"/>
    </location>
</feature>
<feature type="region of interest" description="Disordered" evidence="1">
    <location>
        <begin position="143"/>
        <end position="271"/>
    </location>
</feature>
<keyword evidence="2" id="KW-0012">Acyltransferase</keyword>
<feature type="compositionally biased region" description="Basic residues" evidence="1">
    <location>
        <begin position="37"/>
        <end position="50"/>
    </location>
</feature>
<feature type="compositionally biased region" description="Basic and acidic residues" evidence="1">
    <location>
        <begin position="195"/>
        <end position="216"/>
    </location>
</feature>
<feature type="non-terminal residue" evidence="2">
    <location>
        <position position="271"/>
    </location>
</feature>
<dbReference type="AlphaFoldDB" id="A0A6J4MIV8"/>
<feature type="compositionally biased region" description="Gly residues" evidence="1">
    <location>
        <begin position="1"/>
        <end position="12"/>
    </location>
</feature>
<dbReference type="EC" id="2.3.1.117" evidence="2"/>
<evidence type="ECO:0000313" key="2">
    <source>
        <dbReference type="EMBL" id="CAA9360859.1"/>
    </source>
</evidence>
<organism evidence="2">
    <name type="scientific">uncultured Gemmatimonadota bacterium</name>
    <dbReference type="NCBI Taxonomy" id="203437"/>
    <lineage>
        <taxon>Bacteria</taxon>
        <taxon>Pseudomonadati</taxon>
        <taxon>Gemmatimonadota</taxon>
        <taxon>environmental samples</taxon>
    </lineage>
</organism>
<gene>
    <name evidence="2" type="ORF">AVDCRST_MAG89-3731</name>
</gene>
<keyword evidence="2" id="KW-0808">Transferase</keyword>
<accession>A0A6J4MIV8</accession>
<proteinExistence type="predicted"/>
<evidence type="ECO:0000256" key="1">
    <source>
        <dbReference type="SAM" id="MobiDB-lite"/>
    </source>
</evidence>
<dbReference type="GO" id="GO:0008666">
    <property type="term" value="F:2,3,4,5-tetrahydropyridine-2,6-dicarboxylate N-succinyltransferase activity"/>
    <property type="evidence" value="ECO:0007669"/>
    <property type="project" value="UniProtKB-EC"/>
</dbReference>
<feature type="compositionally biased region" description="Basic residues" evidence="1">
    <location>
        <begin position="170"/>
        <end position="182"/>
    </location>
</feature>
<dbReference type="EMBL" id="CADCTV010000781">
    <property type="protein sequence ID" value="CAA9360859.1"/>
    <property type="molecule type" value="Genomic_DNA"/>
</dbReference>
<reference evidence="2" key="1">
    <citation type="submission" date="2020-02" db="EMBL/GenBank/DDBJ databases">
        <authorList>
            <person name="Meier V. D."/>
        </authorList>
    </citation>
    <scope>NUCLEOTIDE SEQUENCE</scope>
    <source>
        <strain evidence="2">AVDCRST_MAG89</strain>
    </source>
</reference>
<feature type="region of interest" description="Disordered" evidence="1">
    <location>
        <begin position="1"/>
        <end position="108"/>
    </location>
</feature>